<organism evidence="1 2">
    <name type="scientific">Spirosoma oryzae</name>
    <dbReference type="NCBI Taxonomy" id="1469603"/>
    <lineage>
        <taxon>Bacteria</taxon>
        <taxon>Pseudomonadati</taxon>
        <taxon>Bacteroidota</taxon>
        <taxon>Cytophagia</taxon>
        <taxon>Cytophagales</taxon>
        <taxon>Cytophagaceae</taxon>
        <taxon>Spirosoma</taxon>
    </lineage>
</organism>
<protein>
    <submittedName>
        <fullName evidence="1">Uncharacterized protein</fullName>
    </submittedName>
</protein>
<sequence>MRFAFYWFEHQEMINASPSFKKEAKRVLTPLFEQTLYSYFDPDVLELQGEGLPTLQTDGQTLVWNEIQIKLSAISGLLFTFGLSYRHRQGLVIHPYQPVEKGSLLFELLDFPSPDQLLTIQDSWSEVIKDTTSPLLINPGFRFAFREKRTCMPPDVRLRIQTSTEGRLVEGILGDAMEEWNKKSELSTSEYGGLIHNLWLEKVVNDELVIAIDLGSSSSAGLLYLLQALEKSDLVIRKVSLL</sequence>
<name>A0A2T0S440_9BACT</name>
<dbReference type="AlphaFoldDB" id="A0A2T0S440"/>
<accession>A0A2T0S440</accession>
<dbReference type="Proteomes" id="UP000238375">
    <property type="component" value="Unassembled WGS sequence"/>
</dbReference>
<proteinExistence type="predicted"/>
<evidence type="ECO:0000313" key="1">
    <source>
        <dbReference type="EMBL" id="PRY28176.1"/>
    </source>
</evidence>
<reference evidence="1 2" key="1">
    <citation type="submission" date="2018-03" db="EMBL/GenBank/DDBJ databases">
        <title>Genomic Encyclopedia of Archaeal and Bacterial Type Strains, Phase II (KMG-II): from individual species to whole genera.</title>
        <authorList>
            <person name="Goeker M."/>
        </authorList>
    </citation>
    <scope>NUCLEOTIDE SEQUENCE [LARGE SCALE GENOMIC DNA]</scope>
    <source>
        <strain evidence="1 2">DSM 28354</strain>
    </source>
</reference>
<dbReference type="RefSeq" id="WP_106140365.1">
    <property type="nucleotide sequence ID" value="NZ_PVTE01000030.1"/>
</dbReference>
<dbReference type="EMBL" id="PVTE01000030">
    <property type="protein sequence ID" value="PRY28176.1"/>
    <property type="molecule type" value="Genomic_DNA"/>
</dbReference>
<gene>
    <name evidence="1" type="ORF">CLV58_13033</name>
</gene>
<comment type="caution">
    <text evidence="1">The sequence shown here is derived from an EMBL/GenBank/DDBJ whole genome shotgun (WGS) entry which is preliminary data.</text>
</comment>
<evidence type="ECO:0000313" key="2">
    <source>
        <dbReference type="Proteomes" id="UP000238375"/>
    </source>
</evidence>
<keyword evidence="2" id="KW-1185">Reference proteome</keyword>